<protein>
    <submittedName>
        <fullName evidence="2">PmoA family protein</fullName>
    </submittedName>
</protein>
<keyword evidence="1" id="KW-0732">Signal</keyword>
<name>A0A8J6QBQ7_9FLAO</name>
<feature type="signal peptide" evidence="1">
    <location>
        <begin position="1"/>
        <end position="19"/>
    </location>
</feature>
<proteinExistence type="predicted"/>
<evidence type="ECO:0000313" key="2">
    <source>
        <dbReference type="EMBL" id="MBD0824601.1"/>
    </source>
</evidence>
<dbReference type="InterPro" id="IPR029475">
    <property type="entry name" value="DUF6807"/>
</dbReference>
<feature type="chain" id="PRO_5035160064" evidence="1">
    <location>
        <begin position="20"/>
        <end position="311"/>
    </location>
</feature>
<dbReference type="AlphaFoldDB" id="A0A8J6QBQ7"/>
<dbReference type="Pfam" id="PF14100">
    <property type="entry name" value="DUF6807"/>
    <property type="match status" value="1"/>
</dbReference>
<evidence type="ECO:0000313" key="3">
    <source>
        <dbReference type="Proteomes" id="UP000621516"/>
    </source>
</evidence>
<evidence type="ECO:0000256" key="1">
    <source>
        <dbReference type="SAM" id="SignalP"/>
    </source>
</evidence>
<keyword evidence="3" id="KW-1185">Reference proteome</keyword>
<reference evidence="2 3" key="1">
    <citation type="journal article" date="2018" name="J. Microbiol.">
        <title>Aestuariibaculum marinum sp. nov., a marine bacterium isolated from seawater in South Korea.</title>
        <authorList>
            <person name="Choi J."/>
            <person name="Lee D."/>
            <person name="Jang J.H."/>
            <person name="Cha S."/>
            <person name="Seo T."/>
        </authorList>
    </citation>
    <scope>NUCLEOTIDE SEQUENCE [LARGE SCALE GENOMIC DNA]</scope>
    <source>
        <strain evidence="2 3">IP7</strain>
    </source>
</reference>
<dbReference type="EMBL" id="JACVXD010000006">
    <property type="protein sequence ID" value="MBD0824601.1"/>
    <property type="molecule type" value="Genomic_DNA"/>
</dbReference>
<comment type="caution">
    <text evidence="2">The sequence shown here is derived from an EMBL/GenBank/DDBJ whole genome shotgun (WGS) entry which is preliminary data.</text>
</comment>
<sequence>MRLIPLFIILLLFASTTEAQTVSVEINKDQAYFTEGNDSILVYQIAKKSINGNYKRANYIHPLYSLDGEILTEDFPEDHLHHRGIFWAWHQLYIGDKRIGDGWEIENFKWDVTSVKEIYTNNKSKTIQTEVLWKSNLWLDSRNNEKPFVKETTTIIVHPKTENYRVIDIEIQLLALEPEMRIGGSEDAKGYGGFSTRIKLPEDINFTSYIGKITPENLPIKAGNWMDFSGALGKNSSHAGLTIFCHPSNPGKQNRWILRQKRSMQNAVYPFPGKETVPLSNTKPTILRYRLIVHNGNANTLKLYKAFKKAY</sequence>
<accession>A0A8J6QBQ7</accession>
<dbReference type="Proteomes" id="UP000621516">
    <property type="component" value="Unassembled WGS sequence"/>
</dbReference>
<dbReference type="RefSeq" id="WP_188223901.1">
    <property type="nucleotide sequence ID" value="NZ_JACVXD010000006.1"/>
</dbReference>
<gene>
    <name evidence="2" type="ORF">ICJ85_11305</name>
</gene>
<organism evidence="2 3">
    <name type="scientific">Aestuariibaculum marinum</name>
    <dbReference type="NCBI Taxonomy" id="2683592"/>
    <lineage>
        <taxon>Bacteria</taxon>
        <taxon>Pseudomonadati</taxon>
        <taxon>Bacteroidota</taxon>
        <taxon>Flavobacteriia</taxon>
        <taxon>Flavobacteriales</taxon>
        <taxon>Flavobacteriaceae</taxon>
    </lineage>
</organism>